<gene>
    <name evidence="1" type="ORF">MM415A03541_0010</name>
</gene>
<accession>A0A6M3JPV6</accession>
<dbReference type="AlphaFoldDB" id="A0A6M3JPV6"/>
<protein>
    <submittedName>
        <fullName evidence="1">Uncharacterized protein</fullName>
    </submittedName>
</protein>
<reference evidence="1" key="1">
    <citation type="submission" date="2020-03" db="EMBL/GenBank/DDBJ databases">
        <title>The deep terrestrial virosphere.</title>
        <authorList>
            <person name="Holmfeldt K."/>
            <person name="Nilsson E."/>
            <person name="Simone D."/>
            <person name="Lopez-Fernandez M."/>
            <person name="Wu X."/>
            <person name="de Brujin I."/>
            <person name="Lundin D."/>
            <person name="Andersson A."/>
            <person name="Bertilsson S."/>
            <person name="Dopson M."/>
        </authorList>
    </citation>
    <scope>NUCLEOTIDE SEQUENCE</scope>
    <source>
        <strain evidence="1">MM415A03541</strain>
    </source>
</reference>
<dbReference type="EMBL" id="MT141825">
    <property type="protein sequence ID" value="QJA70847.1"/>
    <property type="molecule type" value="Genomic_DNA"/>
</dbReference>
<sequence length="51" mass="5762">MWDETEAGPKSVIQKTYNQGIIDERNRIVERLKDNLTPSVAETVIAIIYAA</sequence>
<evidence type="ECO:0000313" key="1">
    <source>
        <dbReference type="EMBL" id="QJA70847.1"/>
    </source>
</evidence>
<proteinExistence type="predicted"/>
<name>A0A6M3JPV6_9ZZZZ</name>
<organism evidence="1">
    <name type="scientific">viral metagenome</name>
    <dbReference type="NCBI Taxonomy" id="1070528"/>
    <lineage>
        <taxon>unclassified sequences</taxon>
        <taxon>metagenomes</taxon>
        <taxon>organismal metagenomes</taxon>
    </lineage>
</organism>